<name>A0A8W8MWR3_MAGGI</name>
<keyword evidence="2" id="KW-1133">Transmembrane helix</keyword>
<feature type="region of interest" description="Disordered" evidence="1">
    <location>
        <begin position="314"/>
        <end position="344"/>
    </location>
</feature>
<dbReference type="OrthoDB" id="10501076at2759"/>
<feature type="compositionally biased region" description="Polar residues" evidence="1">
    <location>
        <begin position="314"/>
        <end position="336"/>
    </location>
</feature>
<dbReference type="OMA" id="IYKRERT"/>
<dbReference type="AlphaFoldDB" id="A0A8W8MWR3"/>
<feature type="region of interest" description="Disordered" evidence="1">
    <location>
        <begin position="367"/>
        <end position="416"/>
    </location>
</feature>
<evidence type="ECO:0000256" key="1">
    <source>
        <dbReference type="SAM" id="MobiDB-lite"/>
    </source>
</evidence>
<keyword evidence="3" id="KW-0732">Signal</keyword>
<dbReference type="EnsemblMetazoa" id="G35391.1">
    <property type="protein sequence ID" value="G35391.1:cds"/>
    <property type="gene ID" value="G35391"/>
</dbReference>
<accession>A0A8W8MWR3</accession>
<dbReference type="Proteomes" id="UP000005408">
    <property type="component" value="Unassembled WGS sequence"/>
</dbReference>
<reference evidence="4" key="1">
    <citation type="submission" date="2022-08" db="UniProtKB">
        <authorList>
            <consortium name="EnsemblMetazoa"/>
        </authorList>
    </citation>
    <scope>IDENTIFICATION</scope>
    <source>
        <strain evidence="4">05x7-T-G4-1.051#20</strain>
    </source>
</reference>
<proteinExistence type="predicted"/>
<feature type="chain" id="PRO_5036479223" description="C-type lectin domain-containing protein" evidence="3">
    <location>
        <begin position="19"/>
        <end position="573"/>
    </location>
</feature>
<dbReference type="InterPro" id="IPR016187">
    <property type="entry name" value="CTDL_fold"/>
</dbReference>
<feature type="transmembrane region" description="Helical" evidence="2">
    <location>
        <begin position="423"/>
        <end position="447"/>
    </location>
</feature>
<protein>
    <recommendedName>
        <fullName evidence="6">C-type lectin domain-containing protein</fullName>
    </recommendedName>
</protein>
<evidence type="ECO:0008006" key="6">
    <source>
        <dbReference type="Google" id="ProtNLM"/>
    </source>
</evidence>
<evidence type="ECO:0000313" key="5">
    <source>
        <dbReference type="Proteomes" id="UP000005408"/>
    </source>
</evidence>
<feature type="signal peptide" evidence="3">
    <location>
        <begin position="1"/>
        <end position="18"/>
    </location>
</feature>
<organism evidence="4 5">
    <name type="scientific">Magallana gigas</name>
    <name type="common">Pacific oyster</name>
    <name type="synonym">Crassostrea gigas</name>
    <dbReference type="NCBI Taxonomy" id="29159"/>
    <lineage>
        <taxon>Eukaryota</taxon>
        <taxon>Metazoa</taxon>
        <taxon>Spiralia</taxon>
        <taxon>Lophotrochozoa</taxon>
        <taxon>Mollusca</taxon>
        <taxon>Bivalvia</taxon>
        <taxon>Autobranchia</taxon>
        <taxon>Pteriomorphia</taxon>
        <taxon>Ostreida</taxon>
        <taxon>Ostreoidea</taxon>
        <taxon>Ostreidae</taxon>
        <taxon>Magallana</taxon>
    </lineage>
</organism>
<evidence type="ECO:0000256" key="2">
    <source>
        <dbReference type="SAM" id="Phobius"/>
    </source>
</evidence>
<keyword evidence="2" id="KW-0812">Transmembrane</keyword>
<keyword evidence="5" id="KW-1185">Reference proteome</keyword>
<evidence type="ECO:0000313" key="4">
    <source>
        <dbReference type="EnsemblMetazoa" id="G35391.1:cds"/>
    </source>
</evidence>
<keyword evidence="2" id="KW-0472">Membrane</keyword>
<sequence length="573" mass="62650">MGLLFCAIFSLQTLIVSSLSQFEVVNKQTSWSSANSTCELAGFRLSGPVSPEQIPVDSALPEQSFWIGALSHHTPWFQVYTCKKVTEKNMTLKTDINVRGNDQALYDCFHACKNYVVFALSEVACYCGYKLVFQGYSCENRILPSSPYDLYGYSGSLAAGQVATLQYAQIQGESFGPYNGTGTGDCAAALIVPGSRLSSHQYLPCDTKLPYICSRNLSLVAVTWAEAVIRCNIVLSSSFEGYYETPTQSPTLAWTGISRRSHLYWGQDVLVNGNSLFHCLALSIGQNGTAVLTKKNCKEKLPYLCEKGTLITDSETSTNPSTITPETSSASSPEVHSSTTTGSTSTAESVWTLVTSDVTATQQLTSDVTATQQPTSGVTTTQQQSSTPSLTTEQQKETTSIDTGDETTNSTVTSSPYQSDSGFLLLLAAILAGVVILVVIIVLCLIYKRERTRHLFSSDKKKENADVIYSVVNRKKSHTKEIRDILDTLSDISYDVDISAQMTEKLPSEAFVNGSYDPAYDDLDPWYRSSLLIQVVPEGQTHTLTVSDLHPSPDKDTVDNFYNHVVRNVHGEI</sequence>
<feature type="compositionally biased region" description="Polar residues" evidence="1">
    <location>
        <begin position="397"/>
        <end position="416"/>
    </location>
</feature>
<dbReference type="SUPFAM" id="SSF56436">
    <property type="entry name" value="C-type lectin-like"/>
    <property type="match status" value="1"/>
</dbReference>
<feature type="compositionally biased region" description="Low complexity" evidence="1">
    <location>
        <begin position="369"/>
        <end position="393"/>
    </location>
</feature>
<evidence type="ECO:0000256" key="3">
    <source>
        <dbReference type="SAM" id="SignalP"/>
    </source>
</evidence>